<dbReference type="EMBL" id="NHYD01003031">
    <property type="protein sequence ID" value="PPQ83246.1"/>
    <property type="molecule type" value="Genomic_DNA"/>
</dbReference>
<keyword evidence="2" id="KW-1185">Reference proteome</keyword>
<accession>A0A409WXP3</accession>
<dbReference type="AlphaFoldDB" id="A0A409WXP3"/>
<name>A0A409WXP3_PSICY</name>
<dbReference type="InParanoid" id="A0A409WXP3"/>
<reference evidence="1 2" key="1">
    <citation type="journal article" date="2018" name="Evol. Lett.">
        <title>Horizontal gene cluster transfer increased hallucinogenic mushroom diversity.</title>
        <authorList>
            <person name="Reynolds H.T."/>
            <person name="Vijayakumar V."/>
            <person name="Gluck-Thaler E."/>
            <person name="Korotkin H.B."/>
            <person name="Matheny P.B."/>
            <person name="Slot J.C."/>
        </authorList>
    </citation>
    <scope>NUCLEOTIDE SEQUENCE [LARGE SCALE GENOMIC DNA]</scope>
    <source>
        <strain evidence="1 2">2631</strain>
    </source>
</reference>
<dbReference type="Proteomes" id="UP000283269">
    <property type="component" value="Unassembled WGS sequence"/>
</dbReference>
<comment type="caution">
    <text evidence="1">The sequence shown here is derived from an EMBL/GenBank/DDBJ whole genome shotgun (WGS) entry which is preliminary data.</text>
</comment>
<protein>
    <submittedName>
        <fullName evidence="1">Uncharacterized protein</fullName>
    </submittedName>
</protein>
<organism evidence="1 2">
    <name type="scientific">Psilocybe cyanescens</name>
    <dbReference type="NCBI Taxonomy" id="93625"/>
    <lineage>
        <taxon>Eukaryota</taxon>
        <taxon>Fungi</taxon>
        <taxon>Dikarya</taxon>
        <taxon>Basidiomycota</taxon>
        <taxon>Agaricomycotina</taxon>
        <taxon>Agaricomycetes</taxon>
        <taxon>Agaricomycetidae</taxon>
        <taxon>Agaricales</taxon>
        <taxon>Agaricineae</taxon>
        <taxon>Strophariaceae</taxon>
        <taxon>Psilocybe</taxon>
    </lineage>
</organism>
<sequence length="117" mass="12741">MLVMHVTDVLPWHTDTDSPAKPVLPGAVRRRTRHRSLASARDRPRRHFDKGCEVDGDGVVLLPAPAMCVVVRGVVTLYALPLEQGLNDAATDPPTALEYCDVPMAEDKITALRGGVF</sequence>
<proteinExistence type="predicted"/>
<evidence type="ECO:0000313" key="1">
    <source>
        <dbReference type="EMBL" id="PPQ83246.1"/>
    </source>
</evidence>
<gene>
    <name evidence="1" type="ORF">CVT25_004048</name>
</gene>
<evidence type="ECO:0000313" key="2">
    <source>
        <dbReference type="Proteomes" id="UP000283269"/>
    </source>
</evidence>